<organism evidence="7 8">
    <name type="scientific">Paracoccus chinensis</name>
    <dbReference type="NCBI Taxonomy" id="525640"/>
    <lineage>
        <taxon>Bacteria</taxon>
        <taxon>Pseudomonadati</taxon>
        <taxon>Pseudomonadota</taxon>
        <taxon>Alphaproteobacteria</taxon>
        <taxon>Rhodobacterales</taxon>
        <taxon>Paracoccaceae</taxon>
        <taxon>Paracoccus</taxon>
    </lineage>
</organism>
<dbReference type="Proteomes" id="UP000199555">
    <property type="component" value="Unassembled WGS sequence"/>
</dbReference>
<feature type="transmembrane region" description="Helical" evidence="6">
    <location>
        <begin position="238"/>
        <end position="260"/>
    </location>
</feature>
<keyword evidence="4 6" id="KW-1133">Transmembrane helix</keyword>
<dbReference type="GO" id="GO:0055085">
    <property type="term" value="P:transmembrane transport"/>
    <property type="evidence" value="ECO:0007669"/>
    <property type="project" value="TreeGrafter"/>
</dbReference>
<comment type="subcellular location">
    <subcellularLocation>
        <location evidence="1">Membrane</location>
        <topology evidence="1">Multi-pass membrane protein</topology>
    </subcellularLocation>
</comment>
<keyword evidence="5 6" id="KW-0472">Membrane</keyword>
<evidence type="ECO:0000256" key="5">
    <source>
        <dbReference type="ARBA" id="ARBA00023136"/>
    </source>
</evidence>
<protein>
    <submittedName>
        <fullName evidence="7">Predicted PurR-regulated permease PerM</fullName>
    </submittedName>
</protein>
<feature type="transmembrane region" description="Helical" evidence="6">
    <location>
        <begin position="300"/>
        <end position="333"/>
    </location>
</feature>
<dbReference type="GO" id="GO:0016020">
    <property type="term" value="C:membrane"/>
    <property type="evidence" value="ECO:0007669"/>
    <property type="project" value="UniProtKB-SubCell"/>
</dbReference>
<dbReference type="InterPro" id="IPR002549">
    <property type="entry name" value="AI-2E-like"/>
</dbReference>
<dbReference type="PANTHER" id="PTHR21716:SF64">
    <property type="entry name" value="AI-2 TRANSPORT PROTEIN TQSA"/>
    <property type="match status" value="1"/>
</dbReference>
<feature type="transmembrane region" description="Helical" evidence="6">
    <location>
        <begin position="56"/>
        <end position="80"/>
    </location>
</feature>
<feature type="transmembrane region" description="Helical" evidence="6">
    <location>
        <begin position="134"/>
        <end position="167"/>
    </location>
</feature>
<proteinExistence type="inferred from homology"/>
<keyword evidence="3 6" id="KW-0812">Transmembrane</keyword>
<dbReference type="Pfam" id="PF01594">
    <property type="entry name" value="AI-2E_transport"/>
    <property type="match status" value="1"/>
</dbReference>
<evidence type="ECO:0000313" key="7">
    <source>
        <dbReference type="EMBL" id="SDK45693.1"/>
    </source>
</evidence>
<comment type="similarity">
    <text evidence="2">Belongs to the autoinducer-2 exporter (AI-2E) (TC 2.A.86) family.</text>
</comment>
<sequence>MLVMLRPRTIWMLAGLVLFVLLVREVGHVLSPFVLGTALAYFLDPLADRLERLGIGRAWAVAIIALVGLSAMIAVALWVLPTLIAQVRQAVEALPRAVRSGFDFLTVHFPELMEDGGFLRQFITDLFERIRLTALLLLGGTVSTVISAVGTIFIFIATATVSIYMLYDWDRILQGVNKRLPPEQAPLIRRLARDIDDVMTGFVRGQVIVGALLATFYSTVLMALGLNYGLLIGVASGLLNFIPYLGSFSGFILATGVALVQFWGDWWMVALVAFVFVFGQVAEGNFVTPRIVGDSVKLHPVFLLLSLAVGGTLFGFAGLLLAVPLGAAIGVVVRYFDAEYRASIRRRRTRAVDRPRVD</sequence>
<dbReference type="AlphaFoldDB" id="A0A1G9C242"/>
<dbReference type="STRING" id="525640.SAMN04487971_10159"/>
<gene>
    <name evidence="7" type="ORF">SAMN04487971_10159</name>
</gene>
<keyword evidence="8" id="KW-1185">Reference proteome</keyword>
<feature type="transmembrane region" description="Helical" evidence="6">
    <location>
        <begin position="207"/>
        <end position="226"/>
    </location>
</feature>
<evidence type="ECO:0000256" key="6">
    <source>
        <dbReference type="SAM" id="Phobius"/>
    </source>
</evidence>
<evidence type="ECO:0000256" key="2">
    <source>
        <dbReference type="ARBA" id="ARBA00009773"/>
    </source>
</evidence>
<dbReference type="RefSeq" id="WP_175558729.1">
    <property type="nucleotide sequence ID" value="NZ_FNGE01000001.1"/>
</dbReference>
<evidence type="ECO:0000256" key="4">
    <source>
        <dbReference type="ARBA" id="ARBA00022989"/>
    </source>
</evidence>
<dbReference type="EMBL" id="FNGE01000001">
    <property type="protein sequence ID" value="SDK45693.1"/>
    <property type="molecule type" value="Genomic_DNA"/>
</dbReference>
<evidence type="ECO:0000256" key="3">
    <source>
        <dbReference type="ARBA" id="ARBA00022692"/>
    </source>
</evidence>
<name>A0A1G9C242_9RHOB</name>
<dbReference type="PANTHER" id="PTHR21716">
    <property type="entry name" value="TRANSMEMBRANE PROTEIN"/>
    <property type="match status" value="1"/>
</dbReference>
<accession>A0A1G9C242</accession>
<evidence type="ECO:0000256" key="1">
    <source>
        <dbReference type="ARBA" id="ARBA00004141"/>
    </source>
</evidence>
<evidence type="ECO:0000313" key="8">
    <source>
        <dbReference type="Proteomes" id="UP000199555"/>
    </source>
</evidence>
<feature type="transmembrane region" description="Helical" evidence="6">
    <location>
        <begin position="266"/>
        <end position="288"/>
    </location>
</feature>
<reference evidence="8" key="1">
    <citation type="submission" date="2016-10" db="EMBL/GenBank/DDBJ databases">
        <authorList>
            <person name="Varghese N."/>
            <person name="Submissions S."/>
        </authorList>
    </citation>
    <scope>NUCLEOTIDE SEQUENCE [LARGE SCALE GENOMIC DNA]</scope>
    <source>
        <strain evidence="8">CGMCC 1.7655</strain>
    </source>
</reference>